<evidence type="ECO:0000256" key="1">
    <source>
        <dbReference type="SAM" id="Phobius"/>
    </source>
</evidence>
<sequence length="48" mass="5954">MYLKLQLISTVRYSHFRNYAWHFATTVYFVVKSIYSIIKIPRLRPFER</sequence>
<keyword evidence="3" id="KW-1185">Reference proteome</keyword>
<keyword evidence="1" id="KW-0812">Transmembrane</keyword>
<protein>
    <submittedName>
        <fullName evidence="2">Uncharacterized protein</fullName>
    </submittedName>
</protein>
<feature type="transmembrane region" description="Helical" evidence="1">
    <location>
        <begin position="20"/>
        <end position="38"/>
    </location>
</feature>
<organism evidence="2 3">
    <name type="scientific">Pseudoflavonifractor capillosus ATCC 29799</name>
    <dbReference type="NCBI Taxonomy" id="411467"/>
    <lineage>
        <taxon>Bacteria</taxon>
        <taxon>Bacillati</taxon>
        <taxon>Bacillota</taxon>
        <taxon>Clostridia</taxon>
        <taxon>Eubacteriales</taxon>
        <taxon>Oscillospiraceae</taxon>
        <taxon>Pseudoflavonifractor</taxon>
    </lineage>
</organism>
<evidence type="ECO:0000313" key="2">
    <source>
        <dbReference type="EMBL" id="EDM98881.1"/>
    </source>
</evidence>
<proteinExistence type="predicted"/>
<name>A6NZN2_9FIRM</name>
<dbReference type="AlphaFoldDB" id="A6NZN2"/>
<dbReference type="EMBL" id="AAXG02000032">
    <property type="protein sequence ID" value="EDM98881.1"/>
    <property type="molecule type" value="Genomic_DNA"/>
</dbReference>
<keyword evidence="1" id="KW-0472">Membrane</keyword>
<reference evidence="2 3" key="2">
    <citation type="submission" date="2007-06" db="EMBL/GenBank/DDBJ databases">
        <title>Draft genome sequence of Pseudoflavonifractor capillosus ATCC 29799.</title>
        <authorList>
            <person name="Sudarsanam P."/>
            <person name="Ley R."/>
            <person name="Guruge J."/>
            <person name="Turnbaugh P.J."/>
            <person name="Mahowald M."/>
            <person name="Liep D."/>
            <person name="Gordon J."/>
        </authorList>
    </citation>
    <scope>NUCLEOTIDE SEQUENCE [LARGE SCALE GENOMIC DNA]</scope>
    <source>
        <strain evidence="2 3">ATCC 29799</strain>
    </source>
</reference>
<dbReference type="Proteomes" id="UP000003639">
    <property type="component" value="Unassembled WGS sequence"/>
</dbReference>
<keyword evidence="1" id="KW-1133">Transmembrane helix</keyword>
<gene>
    <name evidence="2" type="ORF">BACCAP_03684</name>
</gene>
<evidence type="ECO:0000313" key="3">
    <source>
        <dbReference type="Proteomes" id="UP000003639"/>
    </source>
</evidence>
<comment type="caution">
    <text evidence="2">The sequence shown here is derived from an EMBL/GenBank/DDBJ whole genome shotgun (WGS) entry which is preliminary data.</text>
</comment>
<accession>A6NZN2</accession>
<reference evidence="2 3" key="1">
    <citation type="submission" date="2007-04" db="EMBL/GenBank/DDBJ databases">
        <authorList>
            <person name="Fulton L."/>
            <person name="Clifton S."/>
            <person name="Fulton B."/>
            <person name="Xu J."/>
            <person name="Minx P."/>
            <person name="Pepin K.H."/>
            <person name="Johnson M."/>
            <person name="Thiruvilangam P."/>
            <person name="Bhonagiri V."/>
            <person name="Nash W.E."/>
            <person name="Mardis E.R."/>
            <person name="Wilson R.K."/>
        </authorList>
    </citation>
    <scope>NUCLEOTIDE SEQUENCE [LARGE SCALE GENOMIC DNA]</scope>
    <source>
        <strain evidence="2 3">ATCC 29799</strain>
    </source>
</reference>